<dbReference type="EC" id="2.5.1.21" evidence="1"/>
<proteinExistence type="predicted"/>
<dbReference type="SFLD" id="SFLDG01212">
    <property type="entry name" value="Phytoene_synthase_like"/>
    <property type="match status" value="1"/>
</dbReference>
<dbReference type="NCBIfam" id="TIGR03464">
    <property type="entry name" value="HpnC"/>
    <property type="match status" value="1"/>
</dbReference>
<name>A0ABU9YAI8_9SPHN</name>
<accession>A0ABU9YAI8</accession>
<dbReference type="InterPro" id="IPR044843">
    <property type="entry name" value="Trans_IPPS_bact-type"/>
</dbReference>
<organism evidence="1 2">
    <name type="scientific">Sphingomonas oligophenolica</name>
    <dbReference type="NCBI Taxonomy" id="301154"/>
    <lineage>
        <taxon>Bacteria</taxon>
        <taxon>Pseudomonadati</taxon>
        <taxon>Pseudomonadota</taxon>
        <taxon>Alphaproteobacteria</taxon>
        <taxon>Sphingomonadales</taxon>
        <taxon>Sphingomonadaceae</taxon>
        <taxon>Sphingomonas</taxon>
    </lineage>
</organism>
<dbReference type="Gene3D" id="1.10.600.10">
    <property type="entry name" value="Farnesyl Diphosphate Synthase"/>
    <property type="match status" value="1"/>
</dbReference>
<evidence type="ECO:0000313" key="2">
    <source>
        <dbReference type="Proteomes" id="UP001419910"/>
    </source>
</evidence>
<dbReference type="Pfam" id="PF00494">
    <property type="entry name" value="SQS_PSY"/>
    <property type="match status" value="1"/>
</dbReference>
<reference evidence="1 2" key="1">
    <citation type="submission" date="2024-05" db="EMBL/GenBank/DDBJ databases">
        <authorList>
            <person name="Liu Q."/>
            <person name="Xin Y.-H."/>
        </authorList>
    </citation>
    <scope>NUCLEOTIDE SEQUENCE [LARGE SCALE GENOMIC DNA]</scope>
    <source>
        <strain evidence="1 2">CGMCC 1.10181</strain>
    </source>
</reference>
<dbReference type="GO" id="GO:0051996">
    <property type="term" value="F:squalene synthase [NAD(P)H] activity"/>
    <property type="evidence" value="ECO:0007669"/>
    <property type="project" value="UniProtKB-EC"/>
</dbReference>
<dbReference type="Proteomes" id="UP001419910">
    <property type="component" value="Unassembled WGS sequence"/>
</dbReference>
<evidence type="ECO:0000313" key="1">
    <source>
        <dbReference type="EMBL" id="MEN2792815.1"/>
    </source>
</evidence>
<dbReference type="InterPro" id="IPR008949">
    <property type="entry name" value="Isoprenoid_synthase_dom_sf"/>
</dbReference>
<sequence>MADSADLASGKGHRDENFPVASVLLKPEHRAPVMAFYRFARLADDIADHETLPPVEKLAQLGRMRAGLDGAPDGSAEAVALGRVMAERKLDPVHAHDLLTAFERDCTVNRYADWDGLIDYCRYSAMPVGRYVLDVHGEDRATWPASDALCAALQVINHLQDCGKDYRTLDRVYIPAATFAATGARIEDLGGDAATPALRTAIVSLVPPTRALLDQSAGFSATIADRRLAAEVAIIHRLAVSLCGRLETRDPLSERVHHRPWEAALLATGAAAGSLFRRAA</sequence>
<dbReference type="InterPro" id="IPR017827">
    <property type="entry name" value="HSQ_synthase_HpnC"/>
</dbReference>
<dbReference type="SFLD" id="SFLDS00005">
    <property type="entry name" value="Isoprenoid_Synthase_Type_I"/>
    <property type="match status" value="1"/>
</dbReference>
<dbReference type="InterPro" id="IPR002060">
    <property type="entry name" value="Squ/phyt_synthse"/>
</dbReference>
<keyword evidence="1" id="KW-0808">Transferase</keyword>
<dbReference type="EMBL" id="JBDIME010000034">
    <property type="protein sequence ID" value="MEN2792815.1"/>
    <property type="molecule type" value="Genomic_DNA"/>
</dbReference>
<dbReference type="SFLD" id="SFLDG01018">
    <property type="entry name" value="Squalene/Phytoene_Synthase_Lik"/>
    <property type="match status" value="1"/>
</dbReference>
<gene>
    <name evidence="1" type="primary">hpnC</name>
    <name evidence="1" type="ORF">ABC974_24515</name>
</gene>
<keyword evidence="2" id="KW-1185">Reference proteome</keyword>
<dbReference type="SUPFAM" id="SSF48576">
    <property type="entry name" value="Terpenoid synthases"/>
    <property type="match status" value="1"/>
</dbReference>
<protein>
    <submittedName>
        <fullName evidence="1">Squalene synthase HpnC</fullName>
        <ecNumber evidence="1">2.5.1.21</ecNumber>
    </submittedName>
</protein>
<dbReference type="RefSeq" id="WP_343891013.1">
    <property type="nucleotide sequence ID" value="NZ_BAAAEH010000037.1"/>
</dbReference>
<dbReference type="PANTHER" id="PTHR31480">
    <property type="entry name" value="BIFUNCTIONAL LYCOPENE CYCLASE/PHYTOENE SYNTHASE"/>
    <property type="match status" value="1"/>
</dbReference>
<comment type="caution">
    <text evidence="1">The sequence shown here is derived from an EMBL/GenBank/DDBJ whole genome shotgun (WGS) entry which is preliminary data.</text>
</comment>